<accession>A0A8K0UXW3</accession>
<organism evidence="2 3">
    <name type="scientific">Cristinia sonorae</name>
    <dbReference type="NCBI Taxonomy" id="1940300"/>
    <lineage>
        <taxon>Eukaryota</taxon>
        <taxon>Fungi</taxon>
        <taxon>Dikarya</taxon>
        <taxon>Basidiomycota</taxon>
        <taxon>Agaricomycotina</taxon>
        <taxon>Agaricomycetes</taxon>
        <taxon>Agaricomycetidae</taxon>
        <taxon>Agaricales</taxon>
        <taxon>Pleurotineae</taxon>
        <taxon>Stephanosporaceae</taxon>
        <taxon>Cristinia</taxon>
    </lineage>
</organism>
<proteinExistence type="predicted"/>
<protein>
    <recommendedName>
        <fullName evidence="1">ATPase AAA-type core domain-containing protein</fullName>
    </recommendedName>
</protein>
<dbReference type="OrthoDB" id="65590at2759"/>
<dbReference type="Proteomes" id="UP000813824">
    <property type="component" value="Unassembled WGS sequence"/>
</dbReference>
<dbReference type="GO" id="GO:0016887">
    <property type="term" value="F:ATP hydrolysis activity"/>
    <property type="evidence" value="ECO:0007669"/>
    <property type="project" value="InterPro"/>
</dbReference>
<dbReference type="InterPro" id="IPR027417">
    <property type="entry name" value="P-loop_NTPase"/>
</dbReference>
<sequence>MSSEQTTLIPPLRGDGHGKYRILLLGNSGSGKTTLGKELALILGLPFVSMDTLAWLPGWRMSSSEELRTKLIAIMTDAKDGWVIDGSYQSKIGTLVQDQSTDIIWLDPPLALYFPRICYRTLLRLLRLAPPCSPGCDEDYREVFFSRDSILWWSLSRHWLVRKKESAMLKEDGIHVGGKRRRIGGWGSELEAWKRSVREMVRIGTAD</sequence>
<comment type="caution">
    <text evidence="2">The sequence shown here is derived from an EMBL/GenBank/DDBJ whole genome shotgun (WGS) entry which is preliminary data.</text>
</comment>
<dbReference type="GO" id="GO:0005524">
    <property type="term" value="F:ATP binding"/>
    <property type="evidence" value="ECO:0007669"/>
    <property type="project" value="InterPro"/>
</dbReference>
<feature type="domain" description="ATPase AAA-type core" evidence="1">
    <location>
        <begin position="22"/>
        <end position="73"/>
    </location>
</feature>
<name>A0A8K0UXW3_9AGAR</name>
<dbReference type="PANTHER" id="PTHR37816:SF1">
    <property type="entry name" value="TOXIN"/>
    <property type="match status" value="1"/>
</dbReference>
<gene>
    <name evidence="2" type="ORF">BXZ70DRAFT_911976</name>
</gene>
<keyword evidence="3" id="KW-1185">Reference proteome</keyword>
<dbReference type="AlphaFoldDB" id="A0A8K0UXW3"/>
<evidence type="ECO:0000313" key="2">
    <source>
        <dbReference type="EMBL" id="KAH8107664.1"/>
    </source>
</evidence>
<dbReference type="EMBL" id="JAEVFJ010000001">
    <property type="protein sequence ID" value="KAH8107664.1"/>
    <property type="molecule type" value="Genomic_DNA"/>
</dbReference>
<dbReference type="Gene3D" id="3.40.50.300">
    <property type="entry name" value="P-loop containing nucleotide triphosphate hydrolases"/>
    <property type="match status" value="1"/>
</dbReference>
<evidence type="ECO:0000259" key="1">
    <source>
        <dbReference type="Pfam" id="PF00004"/>
    </source>
</evidence>
<dbReference type="Pfam" id="PF00004">
    <property type="entry name" value="AAA"/>
    <property type="match status" value="1"/>
</dbReference>
<dbReference type="PANTHER" id="PTHR37816">
    <property type="entry name" value="YALI0E33011P"/>
    <property type="match status" value="1"/>
</dbReference>
<evidence type="ECO:0000313" key="3">
    <source>
        <dbReference type="Proteomes" id="UP000813824"/>
    </source>
</evidence>
<dbReference type="InterPro" id="IPR003959">
    <property type="entry name" value="ATPase_AAA_core"/>
</dbReference>
<reference evidence="2" key="1">
    <citation type="journal article" date="2021" name="New Phytol.">
        <title>Evolutionary innovations through gain and loss of genes in the ectomycorrhizal Boletales.</title>
        <authorList>
            <person name="Wu G."/>
            <person name="Miyauchi S."/>
            <person name="Morin E."/>
            <person name="Kuo A."/>
            <person name="Drula E."/>
            <person name="Varga T."/>
            <person name="Kohler A."/>
            <person name="Feng B."/>
            <person name="Cao Y."/>
            <person name="Lipzen A."/>
            <person name="Daum C."/>
            <person name="Hundley H."/>
            <person name="Pangilinan J."/>
            <person name="Johnson J."/>
            <person name="Barry K."/>
            <person name="LaButti K."/>
            <person name="Ng V."/>
            <person name="Ahrendt S."/>
            <person name="Min B."/>
            <person name="Choi I.G."/>
            <person name="Park H."/>
            <person name="Plett J.M."/>
            <person name="Magnuson J."/>
            <person name="Spatafora J.W."/>
            <person name="Nagy L.G."/>
            <person name="Henrissat B."/>
            <person name="Grigoriev I.V."/>
            <person name="Yang Z.L."/>
            <person name="Xu J."/>
            <person name="Martin F.M."/>
        </authorList>
    </citation>
    <scope>NUCLEOTIDE SEQUENCE</scope>
    <source>
        <strain evidence="2">KKN 215</strain>
    </source>
</reference>
<dbReference type="InterPro" id="IPR052922">
    <property type="entry name" value="Cytidylate_Kinase-2"/>
</dbReference>
<dbReference type="SUPFAM" id="SSF52540">
    <property type="entry name" value="P-loop containing nucleoside triphosphate hydrolases"/>
    <property type="match status" value="1"/>
</dbReference>